<dbReference type="SUPFAM" id="SSF51569">
    <property type="entry name" value="Aldolase"/>
    <property type="match status" value="1"/>
</dbReference>
<dbReference type="InterPro" id="IPR013785">
    <property type="entry name" value="Aldolase_TIM"/>
</dbReference>
<dbReference type="CDD" id="cd07944">
    <property type="entry name" value="DRE_TIM_HOA_like"/>
    <property type="match status" value="1"/>
</dbReference>
<dbReference type="Proteomes" id="UP000192478">
    <property type="component" value="Chromosome"/>
</dbReference>
<dbReference type="EMBL" id="CP020559">
    <property type="protein sequence ID" value="ARE86494.1"/>
    <property type="molecule type" value="Genomic_DNA"/>
</dbReference>
<dbReference type="InterPro" id="IPR050073">
    <property type="entry name" value="2-IPM_HCS-like"/>
</dbReference>
<keyword evidence="1" id="KW-0464">Manganese</keyword>
<accession>A0AAC9RGL1</accession>
<dbReference type="EC" id="4.1.3.39" evidence="4"/>
<dbReference type="GO" id="GO:0009098">
    <property type="term" value="P:L-leucine biosynthetic process"/>
    <property type="evidence" value="ECO:0007669"/>
    <property type="project" value="TreeGrafter"/>
</dbReference>
<name>A0AAC9RGL1_9CLOT</name>
<dbReference type="Pfam" id="PF00682">
    <property type="entry name" value="HMGL-like"/>
    <property type="match status" value="1"/>
</dbReference>
<proteinExistence type="predicted"/>
<feature type="domain" description="Pyruvate carboxyltransferase" evidence="2">
    <location>
        <begin position="20"/>
        <end position="275"/>
    </location>
</feature>
<evidence type="ECO:0000313" key="6">
    <source>
        <dbReference type="Proteomes" id="UP000192478"/>
    </source>
</evidence>
<evidence type="ECO:0000259" key="2">
    <source>
        <dbReference type="PROSITE" id="PS50991"/>
    </source>
</evidence>
<dbReference type="RefSeq" id="WP_070967104.1">
    <property type="nucleotide sequence ID" value="NZ_CP017603.1"/>
</dbReference>
<organism evidence="4 6">
    <name type="scientific">Clostridium formicaceticum</name>
    <dbReference type="NCBI Taxonomy" id="1497"/>
    <lineage>
        <taxon>Bacteria</taxon>
        <taxon>Bacillati</taxon>
        <taxon>Bacillota</taxon>
        <taxon>Clostridia</taxon>
        <taxon>Eubacteriales</taxon>
        <taxon>Clostridiaceae</taxon>
        <taxon>Clostridium</taxon>
    </lineage>
</organism>
<evidence type="ECO:0000313" key="3">
    <source>
        <dbReference type="EMBL" id="AOY76126.1"/>
    </source>
</evidence>
<dbReference type="PANTHER" id="PTHR10277:SF9">
    <property type="entry name" value="2-ISOPROPYLMALATE SYNTHASE 1, CHLOROPLASTIC-RELATED"/>
    <property type="match status" value="1"/>
</dbReference>
<dbReference type="InterPro" id="IPR000891">
    <property type="entry name" value="PYR_CT"/>
</dbReference>
<protein>
    <submittedName>
        <fullName evidence="4">4-hydroxy-2-oxovalerate aldolase</fullName>
        <ecNumber evidence="4">4.1.3.39</ecNumber>
    </submittedName>
    <submittedName>
        <fullName evidence="3">Nucleoid-structuring protein H-NS</fullName>
    </submittedName>
</protein>
<dbReference type="GO" id="GO:0003852">
    <property type="term" value="F:2-isopropylmalate synthase activity"/>
    <property type="evidence" value="ECO:0007669"/>
    <property type="project" value="TreeGrafter"/>
</dbReference>
<dbReference type="KEGG" id="cfm:BJL90_09565"/>
<dbReference type="Proteomes" id="UP000177894">
    <property type="component" value="Chromosome"/>
</dbReference>
<dbReference type="EMBL" id="CP017603">
    <property type="protein sequence ID" value="AOY76126.1"/>
    <property type="molecule type" value="Genomic_DNA"/>
</dbReference>
<sequence>MSLIEKFEKKGTWITYRPDIKVLDCTIRDGGLINNYKFEEDFVRAVYDTCVEIGVDYMEIGKIASPKVMSTEEFGPWNFCKEEDIRKVVGNNETSLKLAVMADIGRTFKENIRPKEDSVIDMIRVAAYIHQIPAAIELIEDAHSKGYETTINLMAISKVSETDLDEALNIFANTNVDVIYLVDSFGTYYSEQIHRLARKYLNIAEQVGKKVGIHAHNNQQLAYANTIESLIMGTSYLDATVYGLGRGAGNCPLELLMGFLKNPKYNIVPLLKLIEEYVKPLHSEINWGYDIPYMLVGQLNEHPRTAIEFIKNDEKDFVKLHNTLLDMQA</sequence>
<evidence type="ECO:0000313" key="4">
    <source>
        <dbReference type="EMBL" id="ARE86494.1"/>
    </source>
</evidence>
<dbReference type="PROSITE" id="PS50991">
    <property type="entry name" value="PYR_CT"/>
    <property type="match status" value="1"/>
</dbReference>
<dbReference type="Gene3D" id="3.20.20.70">
    <property type="entry name" value="Aldolase class I"/>
    <property type="match status" value="1"/>
</dbReference>
<evidence type="ECO:0000256" key="1">
    <source>
        <dbReference type="ARBA" id="ARBA00023211"/>
    </source>
</evidence>
<gene>
    <name evidence="3" type="ORF">BJL90_09565</name>
    <name evidence="4" type="ORF">CLFO_08160</name>
</gene>
<reference evidence="4 6" key="2">
    <citation type="submission" date="2017-03" db="EMBL/GenBank/DDBJ databases">
        <title>Complete sequence of Clostridium formicaceticum DSM 92.</title>
        <authorList>
            <person name="Poehlein A."/>
            <person name="Karl M."/>
            <person name="Bengelsdorf F.R."/>
            <person name="Duerre P."/>
            <person name="Daniel R."/>
        </authorList>
    </citation>
    <scope>NUCLEOTIDE SEQUENCE [LARGE SCALE GENOMIC DNA]</scope>
    <source>
        <strain evidence="4 6">DSM 92</strain>
    </source>
</reference>
<keyword evidence="5" id="KW-1185">Reference proteome</keyword>
<dbReference type="GO" id="GO:0008701">
    <property type="term" value="F:4-hydroxy-2-oxovalerate aldolase activity"/>
    <property type="evidence" value="ECO:0007669"/>
    <property type="project" value="UniProtKB-EC"/>
</dbReference>
<keyword evidence="4" id="KW-0456">Lyase</keyword>
<dbReference type="PANTHER" id="PTHR10277">
    <property type="entry name" value="HOMOCITRATE SYNTHASE-RELATED"/>
    <property type="match status" value="1"/>
</dbReference>
<evidence type="ECO:0000313" key="5">
    <source>
        <dbReference type="Proteomes" id="UP000177894"/>
    </source>
</evidence>
<reference evidence="3 5" key="1">
    <citation type="submission" date="2016-10" db="EMBL/GenBank/DDBJ databases">
        <title>Complete Genome Sequence of Acetogen Clostridium formicoaceticum ATCC 27076.</title>
        <authorList>
            <person name="Bao T."/>
            <person name="Cheng C."/>
            <person name="Zhao J."/>
            <person name="Yang S.-T."/>
            <person name="Wang J."/>
            <person name="Wang M."/>
        </authorList>
    </citation>
    <scope>NUCLEOTIDE SEQUENCE [LARGE SCALE GENOMIC DNA]</scope>
    <source>
        <strain evidence="3 5">ATCC 27076</strain>
    </source>
</reference>
<dbReference type="AlphaFoldDB" id="A0AAC9RGL1"/>